<dbReference type="InterPro" id="IPR005929">
    <property type="entry name" value="Ribulokinase"/>
</dbReference>
<dbReference type="InterPro" id="IPR043129">
    <property type="entry name" value="ATPase_NBD"/>
</dbReference>
<dbReference type="AlphaFoldDB" id="A0A7H0H8B7"/>
<dbReference type="Pfam" id="PF02782">
    <property type="entry name" value="FGGY_C"/>
    <property type="match status" value="1"/>
</dbReference>
<organism evidence="11 12">
    <name type="scientific">Tessaracoccus defluvii</name>
    <dbReference type="NCBI Taxonomy" id="1285901"/>
    <lineage>
        <taxon>Bacteria</taxon>
        <taxon>Bacillati</taxon>
        <taxon>Actinomycetota</taxon>
        <taxon>Actinomycetes</taxon>
        <taxon>Propionibacteriales</taxon>
        <taxon>Propionibacteriaceae</taxon>
        <taxon>Tessaracoccus</taxon>
    </lineage>
</organism>
<dbReference type="PIRSF" id="PIRSF000538">
    <property type="entry name" value="GlpK"/>
    <property type="match status" value="1"/>
</dbReference>
<dbReference type="PANTHER" id="PTHR43435">
    <property type="entry name" value="RIBULOKINASE"/>
    <property type="match status" value="1"/>
</dbReference>
<evidence type="ECO:0000256" key="4">
    <source>
        <dbReference type="ARBA" id="ARBA00022840"/>
    </source>
</evidence>
<dbReference type="EC" id="2.7.1.16" evidence="7 8"/>
<keyword evidence="6 8" id="KW-0119">Carbohydrate metabolism</keyword>
<comment type="catalytic activity">
    <reaction evidence="8">
        <text>L-ribulose + ATP = L-ribulose 5-phosphate + ADP + H(+)</text>
        <dbReference type="Rhea" id="RHEA:22072"/>
        <dbReference type="ChEBI" id="CHEBI:15378"/>
        <dbReference type="ChEBI" id="CHEBI:16880"/>
        <dbReference type="ChEBI" id="CHEBI:30616"/>
        <dbReference type="ChEBI" id="CHEBI:58226"/>
        <dbReference type="ChEBI" id="CHEBI:456216"/>
        <dbReference type="EC" id="2.7.1.16"/>
    </reaction>
</comment>
<keyword evidence="2" id="KW-0547">Nucleotide-binding</keyword>
<dbReference type="KEGG" id="tdf:H9L22_05300"/>
<dbReference type="InterPro" id="IPR000577">
    <property type="entry name" value="Carb_kinase_FGGY"/>
</dbReference>
<dbReference type="CDD" id="cd07781">
    <property type="entry name" value="ASKHA_NBD_FGGY_L-RBK"/>
    <property type="match status" value="1"/>
</dbReference>
<evidence type="ECO:0000256" key="6">
    <source>
        <dbReference type="ARBA" id="ARBA00023277"/>
    </source>
</evidence>
<sequence length="555" mass="58896">MSSYVLGIDFGSLSGRAAVVRVSDGAVLGTADTQYRHQVMDQRLTAGDGQALPPSFALQNGPDYLEVLWDAVPRAVEASGVDPADIVGIGLDVTAATVVAAKADGRPLSTLPEFADHPHAYVKMWKHHGAHEQADRMVRLARERGDAWLDRFGGVISSELMVPKLLETLEEDRAVYDATDVFVDASDWLVWQLTGTLSYAAGLAGYKRLVVDGRNLPSDYLAALNPDFARVFDDKMVGPIIPLGGKAGELQPEVAAHMGLPAGIAVAAGNIDAHANAPAAKGVEPGQLVAGMGTSTAAVLCHPDLRAVPGAFGIVDGGVVDGLWGYEVGQTSVGDTFAWFVANCVPQRYFDEAAEAGVSVHQLLSDLSAGQAVGEHGLLALDWNGGTRSVLMDPNLSGMILGLTLQTPAESIYRALVEATAFGMRRIIQAFRDSGIEVTEFIATGGLLKNRVLMQIYADVLNMDISIATNAQNAALGSAIFAAVAAGEYPTVAAAADAMGDKRVAAYRPDPVRAAGYDILYDRYSVLHDYFGRGTNEVMHELKALQRRVLREGRV</sequence>
<dbReference type="UniPathway" id="UPA00145">
    <property type="reaction ID" value="UER00566"/>
</dbReference>
<dbReference type="NCBIfam" id="NF003154">
    <property type="entry name" value="PRK04123.1"/>
    <property type="match status" value="1"/>
</dbReference>
<accession>A0A7H0H8B7</accession>
<dbReference type="GO" id="GO:0019150">
    <property type="term" value="F:D-ribulokinase activity"/>
    <property type="evidence" value="ECO:0007669"/>
    <property type="project" value="TreeGrafter"/>
</dbReference>
<feature type="domain" description="Carbohydrate kinase FGGY C-terminal" evidence="10">
    <location>
        <begin position="290"/>
        <end position="486"/>
    </location>
</feature>
<evidence type="ECO:0000256" key="3">
    <source>
        <dbReference type="ARBA" id="ARBA00022777"/>
    </source>
</evidence>
<gene>
    <name evidence="11" type="ORF">H9L22_05300</name>
</gene>
<dbReference type="Pfam" id="PF00370">
    <property type="entry name" value="FGGY_N"/>
    <property type="match status" value="1"/>
</dbReference>
<keyword evidence="12" id="KW-1185">Reference proteome</keyword>
<evidence type="ECO:0000313" key="12">
    <source>
        <dbReference type="Proteomes" id="UP000516117"/>
    </source>
</evidence>
<evidence type="ECO:0000256" key="7">
    <source>
        <dbReference type="NCBIfam" id="TIGR01234"/>
    </source>
</evidence>
<reference evidence="11 12" key="1">
    <citation type="submission" date="2020-08" db="EMBL/GenBank/DDBJ databases">
        <title>Genome sequence of Tessaracoccus defluvii JCM 17540T.</title>
        <authorList>
            <person name="Hyun D.-W."/>
            <person name="Bae J.-W."/>
        </authorList>
    </citation>
    <scope>NUCLEOTIDE SEQUENCE [LARGE SCALE GENOMIC DNA]</scope>
    <source>
        <strain evidence="11 12">JCM 17540</strain>
    </source>
</reference>
<dbReference type="SUPFAM" id="SSF53067">
    <property type="entry name" value="Actin-like ATPase domain"/>
    <property type="match status" value="2"/>
</dbReference>
<dbReference type="PANTHER" id="PTHR43435:SF4">
    <property type="entry name" value="FGGY CARBOHYDRATE KINASE DOMAIN-CONTAINING PROTEIN"/>
    <property type="match status" value="1"/>
</dbReference>
<dbReference type="RefSeq" id="WP_187721882.1">
    <property type="nucleotide sequence ID" value="NZ_BAABBL010000002.1"/>
</dbReference>
<evidence type="ECO:0000259" key="9">
    <source>
        <dbReference type="Pfam" id="PF00370"/>
    </source>
</evidence>
<feature type="domain" description="Carbohydrate kinase FGGY N-terminal" evidence="9">
    <location>
        <begin position="4"/>
        <end position="275"/>
    </location>
</feature>
<dbReference type="GO" id="GO:0005524">
    <property type="term" value="F:ATP binding"/>
    <property type="evidence" value="ECO:0007669"/>
    <property type="project" value="UniProtKB-UniRule"/>
</dbReference>
<name>A0A7H0H8B7_9ACTN</name>
<dbReference type="Proteomes" id="UP000516117">
    <property type="component" value="Chromosome"/>
</dbReference>
<dbReference type="Gene3D" id="3.30.420.40">
    <property type="match status" value="2"/>
</dbReference>
<dbReference type="InterPro" id="IPR018485">
    <property type="entry name" value="FGGY_C"/>
</dbReference>
<evidence type="ECO:0000259" key="10">
    <source>
        <dbReference type="Pfam" id="PF02782"/>
    </source>
</evidence>
<dbReference type="GO" id="GO:0008741">
    <property type="term" value="F:ribulokinase activity"/>
    <property type="evidence" value="ECO:0007669"/>
    <property type="project" value="UniProtKB-UniRule"/>
</dbReference>
<comment type="similarity">
    <text evidence="8">Belongs to the ribulokinase family.</text>
</comment>
<dbReference type="EMBL" id="CP060789">
    <property type="protein sequence ID" value="QNP56783.1"/>
    <property type="molecule type" value="Genomic_DNA"/>
</dbReference>
<dbReference type="GO" id="GO:0005737">
    <property type="term" value="C:cytoplasm"/>
    <property type="evidence" value="ECO:0007669"/>
    <property type="project" value="TreeGrafter"/>
</dbReference>
<keyword evidence="3 8" id="KW-0418">Kinase</keyword>
<evidence type="ECO:0000256" key="8">
    <source>
        <dbReference type="RuleBase" id="RU003455"/>
    </source>
</evidence>
<keyword evidence="1 8" id="KW-0808">Transferase</keyword>
<proteinExistence type="inferred from homology"/>
<protein>
    <recommendedName>
        <fullName evidence="7 8">Ribulokinase</fullName>
        <ecNumber evidence="7 8">2.7.1.16</ecNumber>
    </recommendedName>
</protein>
<keyword evidence="4" id="KW-0067">ATP-binding</keyword>
<evidence type="ECO:0000256" key="2">
    <source>
        <dbReference type="ARBA" id="ARBA00022741"/>
    </source>
</evidence>
<evidence type="ECO:0000313" key="11">
    <source>
        <dbReference type="EMBL" id="QNP56783.1"/>
    </source>
</evidence>
<dbReference type="NCBIfam" id="TIGR01234">
    <property type="entry name" value="L-ribulokinase"/>
    <property type="match status" value="1"/>
</dbReference>
<evidence type="ECO:0000256" key="5">
    <source>
        <dbReference type="ARBA" id="ARBA00022935"/>
    </source>
</evidence>
<evidence type="ECO:0000256" key="1">
    <source>
        <dbReference type="ARBA" id="ARBA00022679"/>
    </source>
</evidence>
<dbReference type="GO" id="GO:0019569">
    <property type="term" value="P:L-arabinose catabolic process to D-xylulose 5-phosphate"/>
    <property type="evidence" value="ECO:0007669"/>
    <property type="project" value="UniProtKB-UniPathway"/>
</dbReference>
<dbReference type="InterPro" id="IPR018484">
    <property type="entry name" value="FGGY_N"/>
</dbReference>
<keyword evidence="5 8" id="KW-0054">Arabinose catabolism</keyword>
<comment type="pathway">
    <text evidence="8">Carbohydrate degradation; L-arabinose degradation via L-ribulose; D-xylulose 5-phosphate from L-arabinose (bacterial route): step 2/3.</text>
</comment>